<evidence type="ECO:0000313" key="5">
    <source>
        <dbReference type="EMBL" id="MCA9756756.1"/>
    </source>
</evidence>
<dbReference type="Proteomes" id="UP000739538">
    <property type="component" value="Unassembled WGS sequence"/>
</dbReference>
<dbReference type="PROSITE" id="PS51462">
    <property type="entry name" value="NUDIX"/>
    <property type="match status" value="1"/>
</dbReference>
<evidence type="ECO:0000313" key="6">
    <source>
        <dbReference type="Proteomes" id="UP000739538"/>
    </source>
</evidence>
<dbReference type="PANTHER" id="PTHR43046">
    <property type="entry name" value="GDP-MANNOSE MANNOSYL HYDROLASE"/>
    <property type="match status" value="1"/>
</dbReference>
<dbReference type="EMBL" id="JAGQHS010000066">
    <property type="protein sequence ID" value="MCA9756756.1"/>
    <property type="molecule type" value="Genomic_DNA"/>
</dbReference>
<dbReference type="PROSITE" id="PS00893">
    <property type="entry name" value="NUDIX_BOX"/>
    <property type="match status" value="1"/>
</dbReference>
<proteinExistence type="inferred from homology"/>
<reference evidence="5" key="2">
    <citation type="journal article" date="2021" name="Microbiome">
        <title>Successional dynamics and alternative stable states in a saline activated sludge microbial community over 9 years.</title>
        <authorList>
            <person name="Wang Y."/>
            <person name="Ye J."/>
            <person name="Ju F."/>
            <person name="Liu L."/>
            <person name="Boyd J.A."/>
            <person name="Deng Y."/>
            <person name="Parks D.H."/>
            <person name="Jiang X."/>
            <person name="Yin X."/>
            <person name="Woodcroft B.J."/>
            <person name="Tyson G.W."/>
            <person name="Hugenholtz P."/>
            <person name="Polz M.F."/>
            <person name="Zhang T."/>
        </authorList>
    </citation>
    <scope>NUCLEOTIDE SEQUENCE</scope>
    <source>
        <strain evidence="5">HKST-UBA02</strain>
    </source>
</reference>
<evidence type="ECO:0000256" key="3">
    <source>
        <dbReference type="RuleBase" id="RU003476"/>
    </source>
</evidence>
<evidence type="ECO:0000259" key="4">
    <source>
        <dbReference type="PROSITE" id="PS51462"/>
    </source>
</evidence>
<evidence type="ECO:0000256" key="2">
    <source>
        <dbReference type="ARBA" id="ARBA00022801"/>
    </source>
</evidence>
<comment type="caution">
    <text evidence="5">The sequence shown here is derived from an EMBL/GenBank/DDBJ whole genome shotgun (WGS) entry which is preliminary data.</text>
</comment>
<dbReference type="SUPFAM" id="SSF55811">
    <property type="entry name" value="Nudix"/>
    <property type="match status" value="1"/>
</dbReference>
<keyword evidence="2 3" id="KW-0378">Hydrolase</keyword>
<reference evidence="5" key="1">
    <citation type="submission" date="2020-04" db="EMBL/GenBank/DDBJ databases">
        <authorList>
            <person name="Zhang T."/>
        </authorList>
    </citation>
    <scope>NUCLEOTIDE SEQUENCE</scope>
    <source>
        <strain evidence="5">HKST-UBA02</strain>
    </source>
</reference>
<sequence length="160" mass="17525">MSPYFQDLREKVGDALVLAPGVAAVIRDEDGHVLLHQRADGGWNLPGGAIEPGETPAAAIVREIREETGLSAMPTRILAVLGGEEFRITYPNGHVVEYCVTVFACDVEPRTAPFVPNEESKELRYFGPSDLPDLGLPYLPTMLFGDVDPIHARFQRLQSP</sequence>
<comment type="cofactor">
    <cofactor evidence="1">
        <name>Mg(2+)</name>
        <dbReference type="ChEBI" id="CHEBI:18420"/>
    </cofactor>
</comment>
<evidence type="ECO:0000256" key="1">
    <source>
        <dbReference type="ARBA" id="ARBA00001946"/>
    </source>
</evidence>
<dbReference type="PANTHER" id="PTHR43046:SF14">
    <property type="entry name" value="MUTT_NUDIX FAMILY PROTEIN"/>
    <property type="match status" value="1"/>
</dbReference>
<comment type="similarity">
    <text evidence="3">Belongs to the Nudix hydrolase family.</text>
</comment>
<dbReference type="GO" id="GO:0016787">
    <property type="term" value="F:hydrolase activity"/>
    <property type="evidence" value="ECO:0007669"/>
    <property type="project" value="UniProtKB-KW"/>
</dbReference>
<accession>A0A956SDU1</accession>
<dbReference type="InterPro" id="IPR020476">
    <property type="entry name" value="Nudix_hydrolase"/>
</dbReference>
<organism evidence="5 6">
    <name type="scientific">Eiseniibacteriota bacterium</name>
    <dbReference type="NCBI Taxonomy" id="2212470"/>
    <lineage>
        <taxon>Bacteria</taxon>
        <taxon>Candidatus Eiseniibacteriota</taxon>
    </lineage>
</organism>
<feature type="domain" description="Nudix hydrolase" evidence="4">
    <location>
        <begin position="17"/>
        <end position="148"/>
    </location>
</feature>
<dbReference type="Gene3D" id="3.90.79.10">
    <property type="entry name" value="Nucleoside Triphosphate Pyrophosphohydrolase"/>
    <property type="match status" value="1"/>
</dbReference>
<protein>
    <submittedName>
        <fullName evidence="5">NUDIX domain-containing protein</fullName>
    </submittedName>
</protein>
<dbReference type="InterPro" id="IPR020084">
    <property type="entry name" value="NUDIX_hydrolase_CS"/>
</dbReference>
<dbReference type="AlphaFoldDB" id="A0A956SDU1"/>
<dbReference type="Pfam" id="PF00293">
    <property type="entry name" value="NUDIX"/>
    <property type="match status" value="1"/>
</dbReference>
<name>A0A956SDU1_UNCEI</name>
<dbReference type="PRINTS" id="PR00502">
    <property type="entry name" value="NUDIXFAMILY"/>
</dbReference>
<dbReference type="InterPro" id="IPR015797">
    <property type="entry name" value="NUDIX_hydrolase-like_dom_sf"/>
</dbReference>
<dbReference type="InterPro" id="IPR000086">
    <property type="entry name" value="NUDIX_hydrolase_dom"/>
</dbReference>
<gene>
    <name evidence="5" type="ORF">KDA27_13205</name>
</gene>